<sequence length="236" mass="26508">MYENISKTKQTKTNFNLIPFETKEIWISKTIDFLYQTIQEKLSSSADSPLHILLSGGNTPIPIYKRFSELDLPWYRIHFWLADERCVSKNDIQRSETEIRKALGSKILDKSVFHSIPEGDPISVAKLLEAEVENIPEFIVSFLGIGEDGHTASLFPGFEIGETSSSPNVLAVYNSPKPPSERISLSVNCINRSEHIVFLAAGPNKKSILEQVMSGKDLPASKVRGRESSQIFFCME</sequence>
<dbReference type="Pfam" id="PF01182">
    <property type="entry name" value="Glucosamine_iso"/>
    <property type="match status" value="1"/>
</dbReference>
<comment type="pathway">
    <text evidence="3 7">Carbohydrate degradation; pentose phosphate pathway; D-ribulose 5-phosphate from D-glucose 6-phosphate (oxidative stage): step 2/3.</text>
</comment>
<dbReference type="InterPro" id="IPR039104">
    <property type="entry name" value="6PGL"/>
</dbReference>
<comment type="similarity">
    <text evidence="4 7">Belongs to the glucosamine/galactosamine-6-phosphate isomerase family. 6-phosphogluconolactonase subfamily.</text>
</comment>
<organism evidence="9 10">
    <name type="scientific">Leptospira mtsangambouensis</name>
    <dbReference type="NCBI Taxonomy" id="2484912"/>
    <lineage>
        <taxon>Bacteria</taxon>
        <taxon>Pseudomonadati</taxon>
        <taxon>Spirochaetota</taxon>
        <taxon>Spirochaetia</taxon>
        <taxon>Leptospirales</taxon>
        <taxon>Leptospiraceae</taxon>
        <taxon>Leptospira</taxon>
    </lineage>
</organism>
<dbReference type="InterPro" id="IPR005900">
    <property type="entry name" value="6-phosphogluconolactonase_DevB"/>
</dbReference>
<dbReference type="InterPro" id="IPR037171">
    <property type="entry name" value="NagB/RpiA_transferase-like"/>
</dbReference>
<name>A0ABY2P4K5_9LEPT</name>
<dbReference type="EC" id="3.1.1.31" evidence="5 7"/>
<evidence type="ECO:0000256" key="2">
    <source>
        <dbReference type="ARBA" id="ARBA00002681"/>
    </source>
</evidence>
<evidence type="ECO:0000259" key="8">
    <source>
        <dbReference type="Pfam" id="PF01182"/>
    </source>
</evidence>
<proteinExistence type="inferred from homology"/>
<evidence type="ECO:0000256" key="7">
    <source>
        <dbReference type="RuleBase" id="RU365095"/>
    </source>
</evidence>
<evidence type="ECO:0000313" key="10">
    <source>
        <dbReference type="Proteomes" id="UP000297940"/>
    </source>
</evidence>
<evidence type="ECO:0000313" key="9">
    <source>
        <dbReference type="EMBL" id="TGM82273.1"/>
    </source>
</evidence>
<dbReference type="EMBL" id="RQHK01000002">
    <property type="protein sequence ID" value="TGM82273.1"/>
    <property type="molecule type" value="Genomic_DNA"/>
</dbReference>
<dbReference type="Proteomes" id="UP000297940">
    <property type="component" value="Unassembled WGS sequence"/>
</dbReference>
<dbReference type="PANTHER" id="PTHR11054:SF0">
    <property type="entry name" value="6-PHOSPHOGLUCONOLACTONASE"/>
    <property type="match status" value="1"/>
</dbReference>
<dbReference type="SUPFAM" id="SSF100950">
    <property type="entry name" value="NagB/RpiA/CoA transferase-like"/>
    <property type="match status" value="1"/>
</dbReference>
<evidence type="ECO:0000256" key="1">
    <source>
        <dbReference type="ARBA" id="ARBA00000832"/>
    </source>
</evidence>
<accession>A0ABY2P4K5</accession>
<dbReference type="CDD" id="cd01400">
    <property type="entry name" value="6PGL"/>
    <property type="match status" value="1"/>
</dbReference>
<comment type="function">
    <text evidence="2 7">Hydrolysis of 6-phosphogluconolactone to 6-phosphogluconate.</text>
</comment>
<dbReference type="GO" id="GO:0017057">
    <property type="term" value="F:6-phosphogluconolactonase activity"/>
    <property type="evidence" value="ECO:0007669"/>
    <property type="project" value="UniProtKB-EC"/>
</dbReference>
<protein>
    <recommendedName>
        <fullName evidence="6 7">6-phosphogluconolactonase</fullName>
        <shortName evidence="7">6PGL</shortName>
        <ecNumber evidence="5 7">3.1.1.31</ecNumber>
    </recommendedName>
</protein>
<comment type="catalytic activity">
    <reaction evidence="1 7">
        <text>6-phospho-D-glucono-1,5-lactone + H2O = 6-phospho-D-gluconate + H(+)</text>
        <dbReference type="Rhea" id="RHEA:12556"/>
        <dbReference type="ChEBI" id="CHEBI:15377"/>
        <dbReference type="ChEBI" id="CHEBI:15378"/>
        <dbReference type="ChEBI" id="CHEBI:57955"/>
        <dbReference type="ChEBI" id="CHEBI:58759"/>
        <dbReference type="EC" id="3.1.1.31"/>
    </reaction>
</comment>
<comment type="caution">
    <text evidence="9">The sequence shown here is derived from an EMBL/GenBank/DDBJ whole genome shotgun (WGS) entry which is preliminary data.</text>
</comment>
<evidence type="ECO:0000256" key="6">
    <source>
        <dbReference type="ARBA" id="ARBA00020337"/>
    </source>
</evidence>
<dbReference type="RefSeq" id="WP_135693696.1">
    <property type="nucleotide sequence ID" value="NZ_RQHK01000002.1"/>
</dbReference>
<dbReference type="NCBIfam" id="TIGR01198">
    <property type="entry name" value="pgl"/>
    <property type="match status" value="1"/>
</dbReference>
<evidence type="ECO:0000256" key="4">
    <source>
        <dbReference type="ARBA" id="ARBA00010662"/>
    </source>
</evidence>
<dbReference type="Gene3D" id="3.40.50.1360">
    <property type="match status" value="1"/>
</dbReference>
<dbReference type="PANTHER" id="PTHR11054">
    <property type="entry name" value="6-PHOSPHOGLUCONOLACTONASE"/>
    <property type="match status" value="1"/>
</dbReference>
<reference evidence="10" key="1">
    <citation type="journal article" date="2019" name="PLoS Negl. Trop. Dis.">
        <title>Revisiting the worldwide diversity of Leptospira species in the environment.</title>
        <authorList>
            <person name="Vincent A.T."/>
            <person name="Schiettekatte O."/>
            <person name="Bourhy P."/>
            <person name="Veyrier F.J."/>
            <person name="Picardeau M."/>
        </authorList>
    </citation>
    <scope>NUCLEOTIDE SEQUENCE [LARGE SCALE GENOMIC DNA]</scope>
    <source>
        <strain evidence="10">201601298</strain>
    </source>
</reference>
<keyword evidence="7 9" id="KW-0378">Hydrolase</keyword>
<evidence type="ECO:0000256" key="3">
    <source>
        <dbReference type="ARBA" id="ARBA00004961"/>
    </source>
</evidence>
<evidence type="ECO:0000256" key="5">
    <source>
        <dbReference type="ARBA" id="ARBA00013198"/>
    </source>
</evidence>
<feature type="domain" description="Glucosamine/galactosamine-6-phosphate isomerase" evidence="8">
    <location>
        <begin position="31"/>
        <end position="227"/>
    </location>
</feature>
<keyword evidence="10" id="KW-1185">Reference proteome</keyword>
<gene>
    <name evidence="7 9" type="primary">pgl</name>
    <name evidence="9" type="ORF">EHR01_05685</name>
</gene>
<dbReference type="InterPro" id="IPR006148">
    <property type="entry name" value="Glc/Gal-6P_isomerase"/>
</dbReference>